<comment type="caution">
    <text evidence="1">The sequence shown here is derived from an EMBL/GenBank/DDBJ whole genome shotgun (WGS) entry which is preliminary data.</text>
</comment>
<dbReference type="AlphaFoldDB" id="A0A7C9TRL9"/>
<keyword evidence="2" id="KW-1185">Reference proteome</keyword>
<dbReference type="Pfam" id="PF14026">
    <property type="entry name" value="SCO4226-like"/>
    <property type="match status" value="1"/>
</dbReference>
<reference evidence="1 2" key="1">
    <citation type="journal article" date="2014" name="Int. J. Syst. Evol. Microbiol.">
        <title>Description of Galbitalea soli gen. nov., sp. nov., and Frondihabitans sucicola sp. nov.</title>
        <authorList>
            <person name="Kim S.J."/>
            <person name="Lim J.M."/>
            <person name="Ahn J.H."/>
            <person name="Weon H.Y."/>
            <person name="Hamada M."/>
            <person name="Suzuki K."/>
            <person name="Ahn T.Y."/>
            <person name="Kwon S.W."/>
        </authorList>
    </citation>
    <scope>NUCLEOTIDE SEQUENCE [LARGE SCALE GENOMIC DNA]</scope>
    <source>
        <strain evidence="1 2">NBRC 108727</strain>
    </source>
</reference>
<evidence type="ECO:0000313" key="2">
    <source>
        <dbReference type="Proteomes" id="UP000479756"/>
    </source>
</evidence>
<accession>A0A7C9TRL9</accession>
<dbReference type="NCBIfam" id="NF033706">
    <property type="entry name" value="Ni_bind_SCO4226"/>
    <property type="match status" value="1"/>
</dbReference>
<gene>
    <name evidence="1" type="ORF">G3T37_08540</name>
</gene>
<evidence type="ECO:0000313" key="1">
    <source>
        <dbReference type="EMBL" id="NEM91404.1"/>
    </source>
</evidence>
<dbReference type="EMBL" id="JAAGWZ010000002">
    <property type="protein sequence ID" value="NEM91404.1"/>
    <property type="molecule type" value="Genomic_DNA"/>
</dbReference>
<dbReference type="Gene3D" id="3.30.70.3090">
    <property type="entry name" value="ORF SCO4226, nickel-binding ferredoxin-like monomer"/>
    <property type="match status" value="1"/>
</dbReference>
<organism evidence="1 2">
    <name type="scientific">Galbitalea soli</name>
    <dbReference type="NCBI Taxonomy" id="1268042"/>
    <lineage>
        <taxon>Bacteria</taxon>
        <taxon>Bacillati</taxon>
        <taxon>Actinomycetota</taxon>
        <taxon>Actinomycetes</taxon>
        <taxon>Micrococcales</taxon>
        <taxon>Microbacteriaceae</taxon>
        <taxon>Galbitalea</taxon>
    </lineage>
</organism>
<dbReference type="InterPro" id="IPR025336">
    <property type="entry name" value="SCO4226-like"/>
</dbReference>
<sequence length="84" mass="9240">MATNRYMDVHDGFVGVTKEQLAEAHAADLAIEGEEGVHFEQAWLDPESGKVFCLSTGPSKEAVMRIHERAGHPTAEVYELSIEV</sequence>
<dbReference type="InterPro" id="IPR042557">
    <property type="entry name" value="SCO4226"/>
</dbReference>
<protein>
    <submittedName>
        <fullName evidence="1">SCO4226 family nickel-binding protein</fullName>
    </submittedName>
</protein>
<proteinExistence type="predicted"/>
<name>A0A7C9TRL9_9MICO</name>
<dbReference type="RefSeq" id="WP_163473096.1">
    <property type="nucleotide sequence ID" value="NZ_JAAGWZ010000002.1"/>
</dbReference>
<dbReference type="Proteomes" id="UP000479756">
    <property type="component" value="Unassembled WGS sequence"/>
</dbReference>